<feature type="transmembrane region" description="Helical" evidence="2">
    <location>
        <begin position="12"/>
        <end position="32"/>
    </location>
</feature>
<reference evidence="3 4" key="1">
    <citation type="submission" date="2018-11" db="EMBL/GenBank/DDBJ databases">
        <title>Genomic analyses of the natural microbiome of Caenorhabditis elegans.</title>
        <authorList>
            <person name="Samuel B."/>
        </authorList>
    </citation>
    <scope>NUCLEOTIDE SEQUENCE [LARGE SCALE GENOMIC DNA]</scope>
    <source>
        <strain evidence="3 4">BIGb0473</strain>
    </source>
</reference>
<evidence type="ECO:0000313" key="3">
    <source>
        <dbReference type="EMBL" id="ROQ51484.1"/>
    </source>
</evidence>
<keyword evidence="2" id="KW-0812">Transmembrane</keyword>
<gene>
    <name evidence="3" type="ORF">EDF85_1951</name>
</gene>
<feature type="transmembrane region" description="Helical" evidence="2">
    <location>
        <begin position="38"/>
        <end position="58"/>
    </location>
</feature>
<keyword evidence="2" id="KW-0472">Membrane</keyword>
<keyword evidence="2" id="KW-1133">Transmembrane helix</keyword>
<accession>A0A9X8EM87</accession>
<protein>
    <submittedName>
        <fullName evidence="3">Uncharacterized protein</fullName>
    </submittedName>
</protein>
<dbReference type="EMBL" id="RJUR01000012">
    <property type="protein sequence ID" value="ROQ51484.1"/>
    <property type="molecule type" value="Genomic_DNA"/>
</dbReference>
<evidence type="ECO:0000256" key="2">
    <source>
        <dbReference type="SAM" id="Phobius"/>
    </source>
</evidence>
<evidence type="ECO:0000256" key="1">
    <source>
        <dbReference type="SAM" id="MobiDB-lite"/>
    </source>
</evidence>
<organism evidence="3 4">
    <name type="scientific">Pseudomonas putida</name>
    <name type="common">Arthrobacter siderocapsulatus</name>
    <dbReference type="NCBI Taxonomy" id="303"/>
    <lineage>
        <taxon>Bacteria</taxon>
        <taxon>Pseudomonadati</taxon>
        <taxon>Pseudomonadota</taxon>
        <taxon>Gammaproteobacteria</taxon>
        <taxon>Pseudomonadales</taxon>
        <taxon>Pseudomonadaceae</taxon>
        <taxon>Pseudomonas</taxon>
    </lineage>
</organism>
<dbReference type="Proteomes" id="UP000269115">
    <property type="component" value="Unassembled WGS sequence"/>
</dbReference>
<comment type="caution">
    <text evidence="3">The sequence shown here is derived from an EMBL/GenBank/DDBJ whole genome shotgun (WGS) entry which is preliminary data.</text>
</comment>
<dbReference type="RefSeq" id="WP_256589631.1">
    <property type="nucleotide sequence ID" value="NZ_RJUR01000012.1"/>
</dbReference>
<name>A0A9X8EM87_PSEPU</name>
<sequence>MSNVEPKSPLTIIAIFAGIIEASALASLPFLGEDSQGIYTWFLVGFPPFLTILFFLTLNFNSKTLYCPEYNEDTPEVQDEPKDWPTSEQRESHLPPARSAFAQLTTQAPPLGCDAMAPAISTIVISGAHSTSLIEYLVTQAITQQPRLGTLVIHNLETGTQTTLTTHALGAELP</sequence>
<dbReference type="AlphaFoldDB" id="A0A9X8EM87"/>
<feature type="compositionally biased region" description="Basic and acidic residues" evidence="1">
    <location>
        <begin position="79"/>
        <end position="92"/>
    </location>
</feature>
<evidence type="ECO:0000313" key="4">
    <source>
        <dbReference type="Proteomes" id="UP000269115"/>
    </source>
</evidence>
<proteinExistence type="predicted"/>
<feature type="region of interest" description="Disordered" evidence="1">
    <location>
        <begin position="72"/>
        <end position="92"/>
    </location>
</feature>